<accession>A8SGD4</accession>
<proteinExistence type="predicted"/>
<organism evidence="1 2">
    <name type="scientific">Faecalibacterium prausnitzii M21/2</name>
    <dbReference type="NCBI Taxonomy" id="411485"/>
    <lineage>
        <taxon>Bacteria</taxon>
        <taxon>Bacillati</taxon>
        <taxon>Bacillota</taxon>
        <taxon>Clostridia</taxon>
        <taxon>Eubacteriales</taxon>
        <taxon>Oscillospiraceae</taxon>
        <taxon>Faecalibacterium</taxon>
    </lineage>
</organism>
<gene>
    <name evidence="1" type="ORF">FAEPRAM212_03031</name>
</gene>
<name>A8SGD4_9FIRM</name>
<protein>
    <submittedName>
        <fullName evidence="1">Uncharacterized protein</fullName>
    </submittedName>
</protein>
<sequence>MFFHKRKRFHKIRHNDKLREFLHPVVALPNKKDYTNLIDRRMQKLYRKDGWLL</sequence>
<reference evidence="1 2" key="2">
    <citation type="submission" date="2007-09" db="EMBL/GenBank/DDBJ databases">
        <authorList>
            <person name="Fulton L."/>
            <person name="Clifton S."/>
            <person name="Fulton B."/>
            <person name="Xu J."/>
            <person name="Minx P."/>
            <person name="Pepin K.H."/>
            <person name="Johnson M."/>
            <person name="Thiruvilangam P."/>
            <person name="Bhonagiri V."/>
            <person name="Nash W.E."/>
            <person name="Mardis E.R."/>
            <person name="Wilson R.K."/>
        </authorList>
    </citation>
    <scope>NUCLEOTIDE SEQUENCE [LARGE SCALE GENOMIC DNA]</scope>
    <source>
        <strain evidence="1 2">M21/2</strain>
    </source>
</reference>
<evidence type="ECO:0000313" key="1">
    <source>
        <dbReference type="EMBL" id="EDP20238.1"/>
    </source>
</evidence>
<evidence type="ECO:0000313" key="2">
    <source>
        <dbReference type="Proteomes" id="UP000005945"/>
    </source>
</evidence>
<dbReference type="AlphaFoldDB" id="A8SGD4"/>
<dbReference type="EMBL" id="ABED02000029">
    <property type="protein sequence ID" value="EDP20238.1"/>
    <property type="molecule type" value="Genomic_DNA"/>
</dbReference>
<dbReference type="HOGENOM" id="CLU_3061742_0_0_9"/>
<dbReference type="Proteomes" id="UP000005945">
    <property type="component" value="Unassembled WGS sequence"/>
</dbReference>
<reference evidence="1 2" key="1">
    <citation type="submission" date="2007-09" db="EMBL/GenBank/DDBJ databases">
        <title>Draft genome sequence of Faecalibacterium prausnitzii M21/2.</title>
        <authorList>
            <person name="Sudarsanam P."/>
            <person name="Ley R."/>
            <person name="Guruge J."/>
            <person name="Turnbaugh P.J."/>
            <person name="Mahowald M."/>
            <person name="Liep D."/>
            <person name="Gordon J."/>
        </authorList>
    </citation>
    <scope>NUCLEOTIDE SEQUENCE [LARGE SCALE GENOMIC DNA]</scope>
    <source>
        <strain evidence="1 2">M21/2</strain>
    </source>
</reference>
<comment type="caution">
    <text evidence="1">The sequence shown here is derived from an EMBL/GenBank/DDBJ whole genome shotgun (WGS) entry which is preliminary data.</text>
</comment>